<evidence type="ECO:0000259" key="4">
    <source>
        <dbReference type="SMART" id="SM00382"/>
    </source>
</evidence>
<keyword evidence="3" id="KW-0067">ATP-binding</keyword>
<keyword evidence="2" id="KW-0547">Nucleotide-binding</keyword>
<dbReference type="Gene3D" id="3.40.50.300">
    <property type="entry name" value="P-loop containing nucleotide triphosphate hydrolases"/>
    <property type="match status" value="1"/>
</dbReference>
<name>A0ABT9VCN6_9BACI</name>
<dbReference type="Pfam" id="PF16193">
    <property type="entry name" value="AAA_assoc_2"/>
    <property type="match status" value="1"/>
</dbReference>
<comment type="similarity">
    <text evidence="1">Belongs to the AAA ATPase family. RarA/MGS1/WRNIP1 subfamily.</text>
</comment>
<evidence type="ECO:0000313" key="5">
    <source>
        <dbReference type="EMBL" id="MDQ0158721.1"/>
    </source>
</evidence>
<organism evidence="5 6">
    <name type="scientific">Alkalibacillus salilacus</name>
    <dbReference type="NCBI Taxonomy" id="284582"/>
    <lineage>
        <taxon>Bacteria</taxon>
        <taxon>Bacillati</taxon>
        <taxon>Bacillota</taxon>
        <taxon>Bacilli</taxon>
        <taxon>Bacillales</taxon>
        <taxon>Bacillaceae</taxon>
        <taxon>Alkalibacillus</taxon>
    </lineage>
</organism>
<comment type="caution">
    <text evidence="5">The sequence shown here is derived from an EMBL/GenBank/DDBJ whole genome shotgun (WGS) entry which is preliminary data.</text>
</comment>
<dbReference type="Proteomes" id="UP001224359">
    <property type="component" value="Unassembled WGS sequence"/>
</dbReference>
<dbReference type="InterPro" id="IPR032423">
    <property type="entry name" value="AAA_assoc_2"/>
</dbReference>
<sequence length="432" mass="48241">MLVQEPLAYRMRPEKIEDVIGQDDVIGEHTPLYKMIKQNHVPSMILYGQPGTGKTSLAFAIAGSTNQDFYAINATTASKKDIEEIIAKAKLSGGAILFIDEIHRFNKSQQDYLLKALEEGVITLVGATTENPYHSVNNAIRSRCGQIKQLSLLDQDAIMTLLHQALNDDMKGLGHLSINISEEQLQQIASVTGDARTALTLLEDIVFASDQDEDGTYIVHHDTVSYCIKNKGFSHDKKGDIYYNLLSSFQKSIRGSDVNAALHYLARLLEGGDLEAITRRLLVIAYEDIGLANPSLTARVLPAIQSVERLGLPEGRIPLSVVTVELCLSPKSNTAYKALDQAITHVQKGITDDIPDHLKDTHYQGAQDLGHGLEYKYPHNYQGSWVYQEYLPERLKDAKYYKPKEIGEEKRLAQTYEKLNSLKEKGRQNQSE</sequence>
<dbReference type="CDD" id="cd18139">
    <property type="entry name" value="HLD_clamp_RarA"/>
    <property type="match status" value="1"/>
</dbReference>
<protein>
    <submittedName>
        <fullName evidence="5">ATPase</fullName>
    </submittedName>
</protein>
<feature type="domain" description="AAA+ ATPase" evidence="4">
    <location>
        <begin position="40"/>
        <end position="152"/>
    </location>
</feature>
<gene>
    <name evidence="5" type="ORF">J2S77_000677</name>
</gene>
<dbReference type="InterPro" id="IPR021886">
    <property type="entry name" value="MgsA_C"/>
</dbReference>
<proteinExistence type="inferred from homology"/>
<dbReference type="CDD" id="cd00009">
    <property type="entry name" value="AAA"/>
    <property type="match status" value="1"/>
</dbReference>
<evidence type="ECO:0000256" key="2">
    <source>
        <dbReference type="ARBA" id="ARBA00022741"/>
    </source>
</evidence>
<dbReference type="EMBL" id="JAUSTQ010000002">
    <property type="protein sequence ID" value="MDQ0158721.1"/>
    <property type="molecule type" value="Genomic_DNA"/>
</dbReference>
<dbReference type="PANTHER" id="PTHR13779">
    <property type="entry name" value="WERNER HELICASE-INTERACTING PROTEIN 1 FAMILY MEMBER"/>
    <property type="match status" value="1"/>
</dbReference>
<dbReference type="Pfam" id="PF12002">
    <property type="entry name" value="MgsA_C"/>
    <property type="match status" value="1"/>
</dbReference>
<dbReference type="InterPro" id="IPR003593">
    <property type="entry name" value="AAA+_ATPase"/>
</dbReference>
<dbReference type="SUPFAM" id="SSF48019">
    <property type="entry name" value="post-AAA+ oligomerization domain-like"/>
    <property type="match status" value="1"/>
</dbReference>
<keyword evidence="6" id="KW-1185">Reference proteome</keyword>
<dbReference type="InterPro" id="IPR051314">
    <property type="entry name" value="AAA_ATPase_RarA/MGS1/WRNIP1"/>
</dbReference>
<dbReference type="Gene3D" id="1.10.8.60">
    <property type="match status" value="1"/>
</dbReference>
<dbReference type="SMART" id="SM00382">
    <property type="entry name" value="AAA"/>
    <property type="match status" value="1"/>
</dbReference>
<evidence type="ECO:0000313" key="6">
    <source>
        <dbReference type="Proteomes" id="UP001224359"/>
    </source>
</evidence>
<evidence type="ECO:0000256" key="3">
    <source>
        <dbReference type="ARBA" id="ARBA00022840"/>
    </source>
</evidence>
<dbReference type="PANTHER" id="PTHR13779:SF7">
    <property type="entry name" value="ATPASE WRNIP1"/>
    <property type="match status" value="1"/>
</dbReference>
<dbReference type="Gene3D" id="1.20.272.10">
    <property type="match status" value="1"/>
</dbReference>
<dbReference type="InterPro" id="IPR008921">
    <property type="entry name" value="DNA_pol3_clamp-load_cplx_C"/>
</dbReference>
<dbReference type="Gene3D" id="1.10.3710.10">
    <property type="entry name" value="DNA polymerase III clamp loader subunits, C-terminal domain"/>
    <property type="match status" value="1"/>
</dbReference>
<evidence type="ECO:0000256" key="1">
    <source>
        <dbReference type="ARBA" id="ARBA00008959"/>
    </source>
</evidence>
<dbReference type="SUPFAM" id="SSF52540">
    <property type="entry name" value="P-loop containing nucleoside triphosphate hydrolases"/>
    <property type="match status" value="1"/>
</dbReference>
<dbReference type="InterPro" id="IPR027417">
    <property type="entry name" value="P-loop_NTPase"/>
</dbReference>
<dbReference type="InterPro" id="IPR003959">
    <property type="entry name" value="ATPase_AAA_core"/>
</dbReference>
<accession>A0ABT9VCN6</accession>
<dbReference type="RefSeq" id="WP_306974632.1">
    <property type="nucleotide sequence ID" value="NZ_JAUSTQ010000002.1"/>
</dbReference>
<reference evidence="5 6" key="1">
    <citation type="submission" date="2023-07" db="EMBL/GenBank/DDBJ databases">
        <title>Genomic Encyclopedia of Type Strains, Phase IV (KMG-IV): sequencing the most valuable type-strain genomes for metagenomic binning, comparative biology and taxonomic classification.</title>
        <authorList>
            <person name="Goeker M."/>
        </authorList>
    </citation>
    <scope>NUCLEOTIDE SEQUENCE [LARGE SCALE GENOMIC DNA]</scope>
    <source>
        <strain evidence="5 6">DSM 16460</strain>
    </source>
</reference>
<dbReference type="Pfam" id="PF00004">
    <property type="entry name" value="AAA"/>
    <property type="match status" value="1"/>
</dbReference>